<accession>A0A8H3VZE7</accession>
<gene>
    <name evidence="1" type="ORF">GQ607_017277</name>
</gene>
<evidence type="ECO:0000313" key="1">
    <source>
        <dbReference type="EMBL" id="KAF0315483.1"/>
    </source>
</evidence>
<dbReference type="PROSITE" id="PS51257">
    <property type="entry name" value="PROKAR_LIPOPROTEIN"/>
    <property type="match status" value="1"/>
</dbReference>
<keyword evidence="2" id="KW-1185">Reference proteome</keyword>
<organism evidence="1 2">
    <name type="scientific">Colletotrichum asianum</name>
    <dbReference type="NCBI Taxonomy" id="702518"/>
    <lineage>
        <taxon>Eukaryota</taxon>
        <taxon>Fungi</taxon>
        <taxon>Dikarya</taxon>
        <taxon>Ascomycota</taxon>
        <taxon>Pezizomycotina</taxon>
        <taxon>Sordariomycetes</taxon>
        <taxon>Hypocreomycetidae</taxon>
        <taxon>Glomerellales</taxon>
        <taxon>Glomerellaceae</taxon>
        <taxon>Colletotrichum</taxon>
        <taxon>Colletotrichum gloeosporioides species complex</taxon>
    </lineage>
</organism>
<evidence type="ECO:0000313" key="2">
    <source>
        <dbReference type="Proteomes" id="UP000434172"/>
    </source>
</evidence>
<sequence>MRLNPEAHGFTSDKLVRSARLDGTGATTLLASCATIRSEDMNRSTTLLKQMYTTTNLVRKLEKSTLDVRVLLNVNCLIQLAVSSLGPDSFAAIASWHGLAKEASFADSRASSPTPDDTLSEIIKTLWLNICLVYQTTRSRLADCPLL</sequence>
<dbReference type="Proteomes" id="UP000434172">
    <property type="component" value="Unassembled WGS sequence"/>
</dbReference>
<comment type="caution">
    <text evidence="1">The sequence shown here is derived from an EMBL/GenBank/DDBJ whole genome shotgun (WGS) entry which is preliminary data.</text>
</comment>
<name>A0A8H3VZE7_9PEZI</name>
<protein>
    <submittedName>
        <fullName evidence="1">Uncharacterized protein</fullName>
    </submittedName>
</protein>
<proteinExistence type="predicted"/>
<dbReference type="EMBL" id="WOWK01000201">
    <property type="protein sequence ID" value="KAF0315483.1"/>
    <property type="molecule type" value="Genomic_DNA"/>
</dbReference>
<reference evidence="1 2" key="1">
    <citation type="submission" date="2019-12" db="EMBL/GenBank/DDBJ databases">
        <title>A genome sequence resource for the geographically widespread anthracnose pathogen Colletotrichum asianum.</title>
        <authorList>
            <person name="Meng Y."/>
        </authorList>
    </citation>
    <scope>NUCLEOTIDE SEQUENCE [LARGE SCALE GENOMIC DNA]</scope>
    <source>
        <strain evidence="1 2">ICMP 18580</strain>
    </source>
</reference>
<dbReference type="AlphaFoldDB" id="A0A8H3VZE7"/>